<keyword evidence="1" id="KW-1133">Transmembrane helix</keyword>
<proteinExistence type="predicted"/>
<evidence type="ECO:0000313" key="2">
    <source>
        <dbReference type="EMBL" id="KXP08725.1"/>
    </source>
</evidence>
<feature type="transmembrane region" description="Helical" evidence="1">
    <location>
        <begin position="84"/>
        <end position="103"/>
    </location>
</feature>
<sequence length="106" mass="11535">MGQVRKILEIVVGGVFAYVGWHIVGLVIGLMLGPLFSSMSLWYGLTISFMLAVTGGAVEAVRVWRRQQSRFSTAVRIGLSLGSIAWAATYGLFGVVQLVKFWIGVD</sequence>
<organism evidence="2 3">
    <name type="scientific">Tsukamurella pseudospumae</name>
    <dbReference type="NCBI Taxonomy" id="239498"/>
    <lineage>
        <taxon>Bacteria</taxon>
        <taxon>Bacillati</taxon>
        <taxon>Actinomycetota</taxon>
        <taxon>Actinomycetes</taxon>
        <taxon>Mycobacteriales</taxon>
        <taxon>Tsukamurellaceae</taxon>
        <taxon>Tsukamurella</taxon>
    </lineage>
</organism>
<feature type="transmembrane region" description="Helical" evidence="1">
    <location>
        <begin position="7"/>
        <end position="36"/>
    </location>
</feature>
<gene>
    <name evidence="2" type="ORF">AXK60_08605</name>
</gene>
<keyword evidence="1" id="KW-0812">Transmembrane</keyword>
<evidence type="ECO:0000313" key="3">
    <source>
        <dbReference type="Proteomes" id="UP000070258"/>
    </source>
</evidence>
<dbReference type="AlphaFoldDB" id="A0A138AEE4"/>
<keyword evidence="1" id="KW-0472">Membrane</keyword>
<dbReference type="STRING" id="239498.AXK60_08605"/>
<feature type="transmembrane region" description="Helical" evidence="1">
    <location>
        <begin position="42"/>
        <end position="64"/>
    </location>
</feature>
<comment type="caution">
    <text evidence="2">The sequence shown here is derived from an EMBL/GenBank/DDBJ whole genome shotgun (WGS) entry which is preliminary data.</text>
</comment>
<evidence type="ECO:0000256" key="1">
    <source>
        <dbReference type="SAM" id="Phobius"/>
    </source>
</evidence>
<reference evidence="3" key="1">
    <citation type="submission" date="2016-02" db="EMBL/GenBank/DDBJ databases">
        <authorList>
            <person name="Wen L."/>
            <person name="He K."/>
            <person name="Yang H."/>
        </authorList>
    </citation>
    <scope>NUCLEOTIDE SEQUENCE [LARGE SCALE GENOMIC DNA]</scope>
    <source>
        <strain evidence="3">JCM 15929</strain>
    </source>
</reference>
<name>A0A138AEE4_9ACTN</name>
<dbReference type="Proteomes" id="UP000070258">
    <property type="component" value="Unassembled WGS sequence"/>
</dbReference>
<protein>
    <submittedName>
        <fullName evidence="2">Uncharacterized protein</fullName>
    </submittedName>
</protein>
<accession>A0A138AEE4</accession>
<dbReference type="EMBL" id="LSRF01000044">
    <property type="protein sequence ID" value="KXP08725.1"/>
    <property type="molecule type" value="Genomic_DNA"/>
</dbReference>